<organism evidence="2 3">
    <name type="scientific">Campylobacter corcagiensis</name>
    <dbReference type="NCBI Taxonomy" id="1448857"/>
    <lineage>
        <taxon>Bacteria</taxon>
        <taxon>Pseudomonadati</taxon>
        <taxon>Campylobacterota</taxon>
        <taxon>Epsilonproteobacteria</taxon>
        <taxon>Campylobacterales</taxon>
        <taxon>Campylobacteraceae</taxon>
        <taxon>Campylobacter</taxon>
    </lineage>
</organism>
<keyword evidence="1" id="KW-1133">Transmembrane helix</keyword>
<feature type="transmembrane region" description="Helical" evidence="1">
    <location>
        <begin position="6"/>
        <end position="33"/>
    </location>
</feature>
<dbReference type="RefSeq" id="WP_025803173.1">
    <property type="nucleotide sequence ID" value="NZ_CP053842.1"/>
</dbReference>
<dbReference type="EMBL" id="CP063078">
    <property type="protein sequence ID" value="QOQ87605.1"/>
    <property type="molecule type" value="Genomic_DNA"/>
</dbReference>
<dbReference type="AlphaFoldDB" id="A0A7M1LJB0"/>
<protein>
    <submittedName>
        <fullName evidence="2">Copper resistance protein CopD</fullName>
    </submittedName>
</protein>
<feature type="transmembrane region" description="Helical" evidence="1">
    <location>
        <begin position="125"/>
        <end position="143"/>
    </location>
</feature>
<dbReference type="Proteomes" id="UP000594749">
    <property type="component" value="Chromosome"/>
</dbReference>
<evidence type="ECO:0000256" key="1">
    <source>
        <dbReference type="SAM" id="Phobius"/>
    </source>
</evidence>
<keyword evidence="1" id="KW-0812">Transmembrane</keyword>
<reference evidence="2 3" key="1">
    <citation type="submission" date="2020-10" db="EMBL/GenBank/DDBJ databases">
        <title>Campylobacter and Helicobacter PacBio genomes.</title>
        <authorList>
            <person name="Lane C."/>
        </authorList>
    </citation>
    <scope>NUCLEOTIDE SEQUENCE [LARGE SCALE GENOMIC DNA]</scope>
    <source>
        <strain evidence="2 3">2016D-0077</strain>
    </source>
</reference>
<dbReference type="InterPro" id="IPR007418">
    <property type="entry name" value="DUF474"/>
</dbReference>
<sequence length="144" mass="16120">MDAIYPYALVVHLFCAVVFVGYLFFDVVIMPLVMKKLPNGQEARKANESVAGKIMPWVVFVIILTGGMMMTRWVNSDIGYFETGGQKLFMLKVLLGFIIFAMILINKIFKIILKKPSPLGNIHPHALIASIIIIIIAKSFIYVG</sequence>
<keyword evidence="3" id="KW-1185">Reference proteome</keyword>
<proteinExistence type="predicted"/>
<keyword evidence="1" id="KW-0472">Membrane</keyword>
<evidence type="ECO:0000313" key="3">
    <source>
        <dbReference type="Proteomes" id="UP000594749"/>
    </source>
</evidence>
<name>A0A7M1LJB0_9BACT</name>
<accession>A0A7M1LJB0</accession>
<dbReference type="OrthoDB" id="5955722at2"/>
<feature type="transmembrane region" description="Helical" evidence="1">
    <location>
        <begin position="94"/>
        <end position="113"/>
    </location>
</feature>
<gene>
    <name evidence="2" type="ORF">IMC76_01995</name>
</gene>
<dbReference type="PIRSF" id="PIRSF015875">
    <property type="entry name" value="UCP015875"/>
    <property type="match status" value="1"/>
</dbReference>
<feature type="transmembrane region" description="Helical" evidence="1">
    <location>
        <begin position="54"/>
        <end position="74"/>
    </location>
</feature>
<evidence type="ECO:0000313" key="2">
    <source>
        <dbReference type="EMBL" id="QOQ87605.1"/>
    </source>
</evidence>